<protein>
    <recommendedName>
        <fullName evidence="4">Pectate lyase</fullName>
    </recommendedName>
</protein>
<evidence type="ECO:0000256" key="1">
    <source>
        <dbReference type="SAM" id="MobiDB-lite"/>
    </source>
</evidence>
<evidence type="ECO:0000256" key="2">
    <source>
        <dbReference type="SAM" id="SignalP"/>
    </source>
</evidence>
<feature type="region of interest" description="Disordered" evidence="1">
    <location>
        <begin position="206"/>
        <end position="233"/>
    </location>
</feature>
<dbReference type="AlphaFoldDB" id="A0A6J4N9H8"/>
<dbReference type="EMBL" id="CADCUQ010000169">
    <property type="protein sequence ID" value="CAA9381307.1"/>
    <property type="molecule type" value="Genomic_DNA"/>
</dbReference>
<feature type="chain" id="PRO_5026659367" description="Pectate lyase" evidence="2">
    <location>
        <begin position="20"/>
        <end position="293"/>
    </location>
</feature>
<gene>
    <name evidence="3" type="ORF">AVDCRST_MAG64-682</name>
</gene>
<organism evidence="3">
    <name type="scientific">uncultured Phycisphaerae bacterium</name>
    <dbReference type="NCBI Taxonomy" id="904963"/>
    <lineage>
        <taxon>Bacteria</taxon>
        <taxon>Pseudomonadati</taxon>
        <taxon>Planctomycetota</taxon>
        <taxon>Phycisphaerae</taxon>
        <taxon>environmental samples</taxon>
    </lineage>
</organism>
<dbReference type="Pfam" id="PF09492">
    <property type="entry name" value="Pec_lyase"/>
    <property type="match status" value="1"/>
</dbReference>
<feature type="non-terminal residue" evidence="3">
    <location>
        <position position="293"/>
    </location>
</feature>
<accession>A0A6J4N9H8</accession>
<dbReference type="SUPFAM" id="SSF81853">
    <property type="entry name" value="Family 10 polysaccharide lyase"/>
    <property type="match status" value="1"/>
</dbReference>
<sequence>MRGTLALLLSILTPLATCAAASGQSSPDKNDDPALRHAAADALRRAVTFFHQHASAGRGGYVYRYSDDLAKREGEGKVGPDTAWVQPPGTPAVGAALLDAHALVPEPYLLDAARAAGECLVRGQLRSGGWADRVEVGGEARRKFAYRTEPPGRKRFNWSTLDDDKTQSAIRFLCRLDRAAGFADAQIHDAAVFAVESIVTAQFPNGAWPQGYQGPPPPQPGGEPGKRASFPEAWPRRHPGGDYWVYYTFNDGAIADTVDAMLLAADVYGEPRYRAAVVRAGEFILLAQLPEPQ</sequence>
<keyword evidence="2" id="KW-0732">Signal</keyword>
<dbReference type="InterPro" id="IPR012669">
    <property type="entry name" value="Pectate_lyase"/>
</dbReference>
<feature type="signal peptide" evidence="2">
    <location>
        <begin position="1"/>
        <end position="19"/>
    </location>
</feature>
<evidence type="ECO:0000313" key="3">
    <source>
        <dbReference type="EMBL" id="CAA9381307.1"/>
    </source>
</evidence>
<dbReference type="Gene3D" id="1.50.10.20">
    <property type="match status" value="1"/>
</dbReference>
<name>A0A6J4N9H8_9BACT</name>
<reference evidence="3" key="1">
    <citation type="submission" date="2020-02" db="EMBL/GenBank/DDBJ databases">
        <authorList>
            <person name="Meier V. D."/>
        </authorList>
    </citation>
    <scope>NUCLEOTIDE SEQUENCE</scope>
    <source>
        <strain evidence="3">AVDCRST_MAG64</strain>
    </source>
</reference>
<proteinExistence type="predicted"/>
<evidence type="ECO:0008006" key="4">
    <source>
        <dbReference type="Google" id="ProtNLM"/>
    </source>
</evidence>